<dbReference type="SUPFAM" id="SSF46689">
    <property type="entry name" value="Homeodomain-like"/>
    <property type="match status" value="1"/>
</dbReference>
<dbReference type="GO" id="GO:0006281">
    <property type="term" value="P:DNA repair"/>
    <property type="evidence" value="ECO:0007669"/>
    <property type="project" value="UniProtKB-KW"/>
</dbReference>
<evidence type="ECO:0000256" key="3">
    <source>
        <dbReference type="ARBA" id="ARBA00022763"/>
    </source>
</evidence>
<dbReference type="InterPro" id="IPR014012">
    <property type="entry name" value="HSA_dom"/>
</dbReference>
<dbReference type="GO" id="GO:0005634">
    <property type="term" value="C:nucleus"/>
    <property type="evidence" value="ECO:0007669"/>
    <property type="project" value="UniProtKB-SubCell"/>
</dbReference>
<feature type="compositionally biased region" description="Low complexity" evidence="9">
    <location>
        <begin position="269"/>
        <end position="285"/>
    </location>
</feature>
<feature type="compositionally biased region" description="Basic and acidic residues" evidence="9">
    <location>
        <begin position="362"/>
        <end position="371"/>
    </location>
</feature>
<evidence type="ECO:0000256" key="6">
    <source>
        <dbReference type="ARBA" id="ARBA00023242"/>
    </source>
</evidence>
<feature type="compositionally biased region" description="Pro residues" evidence="9">
    <location>
        <begin position="424"/>
        <end position="435"/>
    </location>
</feature>
<feature type="compositionally biased region" description="Basic and acidic residues" evidence="9">
    <location>
        <begin position="290"/>
        <end position="304"/>
    </location>
</feature>
<dbReference type="PROSITE" id="PS51204">
    <property type="entry name" value="HSA"/>
    <property type="match status" value="1"/>
</dbReference>
<evidence type="ECO:0000256" key="1">
    <source>
        <dbReference type="ARBA" id="ARBA00004123"/>
    </source>
</evidence>
<feature type="compositionally biased region" description="Polar residues" evidence="9">
    <location>
        <begin position="1331"/>
        <end position="1345"/>
    </location>
</feature>
<reference evidence="13" key="1">
    <citation type="submission" date="2018-10" db="EMBL/GenBank/DDBJ databases">
        <title>FDA dAtabase for Regulatory Grade micrObial Sequences (FDA-ARGOS): Supporting development and validation of Infectious Disease Dx tests.</title>
        <authorList>
            <person name="Kerrigan L."/>
            <person name="Tallon L."/>
            <person name="Sadzewicz L."/>
            <person name="Sengamalay N."/>
            <person name="Ott S."/>
            <person name="Godinez A."/>
            <person name="Nagaraj S."/>
            <person name="Vavikolanu K."/>
            <person name="Nadendla S."/>
            <person name="George J."/>
            <person name="Sichtig H."/>
        </authorList>
    </citation>
    <scope>NUCLEOTIDE SEQUENCE [LARGE SCALE GENOMIC DNA]</scope>
    <source>
        <strain evidence="13">FDAARGOS_311</strain>
    </source>
</reference>
<dbReference type="GO" id="GO:0016787">
    <property type="term" value="F:hydrolase activity"/>
    <property type="evidence" value="ECO:0007669"/>
    <property type="project" value="UniProtKB-KW"/>
</dbReference>
<dbReference type="InterPro" id="IPR001005">
    <property type="entry name" value="SANT/Myb"/>
</dbReference>
<dbReference type="EMBL" id="NKJJ02000006">
    <property type="protein sequence ID" value="TPR03582.1"/>
    <property type="molecule type" value="Genomic_DNA"/>
</dbReference>
<dbReference type="PANTHER" id="PTHR46459">
    <property type="entry name" value="E1A-BINDING PROTEIN P400-RELATED"/>
    <property type="match status" value="1"/>
</dbReference>
<dbReference type="CDD" id="cd00167">
    <property type="entry name" value="SANT"/>
    <property type="match status" value="1"/>
</dbReference>
<feature type="region of interest" description="Disordered" evidence="9">
    <location>
        <begin position="689"/>
        <end position="724"/>
    </location>
</feature>
<dbReference type="VEuPathDB" id="FungiDB:M747DRAFT_258678"/>
<evidence type="ECO:0000259" key="11">
    <source>
        <dbReference type="PROSITE" id="PS51204"/>
    </source>
</evidence>
<dbReference type="GO" id="GO:0016740">
    <property type="term" value="F:transferase activity"/>
    <property type="evidence" value="ECO:0007669"/>
    <property type="project" value="UniProtKB-KW"/>
</dbReference>
<dbReference type="SMART" id="SM00717">
    <property type="entry name" value="SANT"/>
    <property type="match status" value="1"/>
</dbReference>
<feature type="compositionally biased region" description="Polar residues" evidence="9">
    <location>
        <begin position="1353"/>
        <end position="1367"/>
    </location>
</feature>
<feature type="region of interest" description="Disordered" evidence="9">
    <location>
        <begin position="1278"/>
        <end position="1367"/>
    </location>
</feature>
<dbReference type="GO" id="GO:0035267">
    <property type="term" value="C:NuA4 histone acetyltransferase complex"/>
    <property type="evidence" value="ECO:0007669"/>
    <property type="project" value="UniProtKB-ARBA"/>
</dbReference>
<accession>A0A505I1T8</accession>
<feature type="region of interest" description="Disordered" evidence="9">
    <location>
        <begin position="135"/>
        <end position="154"/>
    </location>
</feature>
<dbReference type="VEuPathDB" id="FungiDB:An04g01920"/>
<keyword evidence="3" id="KW-0227">DNA damage</keyword>
<dbReference type="SMART" id="SM00573">
    <property type="entry name" value="HSA"/>
    <property type="match status" value="1"/>
</dbReference>
<dbReference type="VEuPathDB" id="FungiDB:ATCC64974_77960"/>
<evidence type="ECO:0000256" key="5">
    <source>
        <dbReference type="ARBA" id="ARBA00023204"/>
    </source>
</evidence>
<keyword evidence="12" id="KW-0378">Hydrolase</keyword>
<feature type="domain" description="HSA" evidence="11">
    <location>
        <begin position="613"/>
        <end position="688"/>
    </location>
</feature>
<dbReference type="GO" id="GO:0003682">
    <property type="term" value="F:chromatin binding"/>
    <property type="evidence" value="ECO:0007669"/>
    <property type="project" value="TreeGrafter"/>
</dbReference>
<feature type="region of interest" description="Disordered" evidence="9">
    <location>
        <begin position="179"/>
        <end position="474"/>
    </location>
</feature>
<evidence type="ECO:0000256" key="8">
    <source>
        <dbReference type="ARBA" id="ARBA00029670"/>
    </source>
</evidence>
<sequence length="1367" mass="148905">MLRDELLRSKKDEIARCLSSRKRKLSELYFATVGFAGATENAPADSLYHHKEQAFLDANDLSKGRYFNPATLPPLPDYASILARKAREAEETAAATRPASAELTAKPHDATAPVPQLGAQNAAAGAIANDVERQPKYQKVTEQKPSDHQPEHRVTTNQVAPAIVSQVSQVPDVSPAAIAHPAQPSATDNRASPLKTEARPNVYSNGIGEGSASPAQAQPKPNVDARPPGTPELSSAQRKDGIRPSLPQGRPAQVPEQPLSPVSSAGPYSNNTPVPVPVSPATSPAEEINDAPHKIPSPKDEEAVKAPPNLVPSTPDEQLRLEEAQSLQQSNLAAAKTSADEVDGGTVTSEVIQEDVVTSPADIKETPKEAPELAPALPSLDHKRLDGVIETTDESRPSTQAGAVPQAEASSKVPTESAPVLKKPTPPAHPVPSPPERMTTRVSSGAIRHKSVSEILGEPPKTPVSPSDKGTLAEKPTEIARDVSTATPDSAARMRFKDRKAREKERTKLSTVVFPKQQQQQQVQEKSESMELVRQHAGDLAKINEEQDYLFTLFQNRAYAPPRGTSLSTLLASAHKTLTTSNHFLDYQEQMDCRTLRRIYSLQNANRWPLRQLKRSVEPPREATHWDVLLDHVKWMRTDFREERKWKIAAAKSCADWCAEYINSDPEHRSLLRIQVKTPSLNVEAKSSMISPPEETGDEMAAVSHPTPDLVPSTEEDSVSEGFNDEPRHDLHDTVAPAAIFSLGTDEFTFSLDMTAAAREILDNLPTYTPVTIAPDTNLPAFKEPPDSVWKTEILPVSKYASGKITFPDDEPPPKRSRYDYSQYQSDPEQAVLDLPPEQTNVALFRPENRHIRDRIHPGHSFRPPTEHPMPSVGFFESRQSSQWTYAEDDELRRLVKEYSYNWSLISNCLTPSSQFTSGAERRTPWECFERWVGLEGLPADMSKTQVDRKRSSKHLALLDAMRKLAKKRETMLQKQQHASHLASLRKVNEANQPKPPITSPAEFSRLKYERELKLQERQEQYRQQMIAQQRANLAAQRAGQIPNQQPIMNAPGRTPGGLPHNPGTSAMTGNTTNGLPNALPNGLPNGLPPGVGANQARPHMQGMPNATSVNGPMPSNPMAMKMMPQSGIQQNNGARPGMPMQTPPDNTRFVPQGSHSPNLNMPNVNGTTNNPAMMAALQAGGGMQSPSFHNTTPQGVSTPSPRMAQPNLLSGGVVPTISTIQSQIQRSNPNMPPEQVNKLATDRLHQYQQQRMSQVAMSAAAGNIGSVQANYQIPHEASFQSPQPGLNGAPGMQVPQAQGYSPMMRVPQPAQQNRVGVGSSPAMNGAVPQPSRSVTPQTQRSGSAQAGAVAGTSKSPNPPQAQTATS</sequence>
<keyword evidence="6" id="KW-0539">Nucleus</keyword>
<keyword evidence="4" id="KW-0156">Chromatin regulator</keyword>
<comment type="similarity">
    <text evidence="2">Belongs to the EAF1 family.</text>
</comment>
<evidence type="ECO:0000256" key="2">
    <source>
        <dbReference type="ARBA" id="ARBA00008913"/>
    </source>
</evidence>
<feature type="compositionally biased region" description="Low complexity" evidence="9">
    <location>
        <begin position="324"/>
        <end position="335"/>
    </location>
</feature>
<organism evidence="12 13">
    <name type="scientific">Aspergillus niger</name>
    <dbReference type="NCBI Taxonomy" id="5061"/>
    <lineage>
        <taxon>Eukaryota</taxon>
        <taxon>Fungi</taxon>
        <taxon>Dikarya</taxon>
        <taxon>Ascomycota</taxon>
        <taxon>Pezizomycotina</taxon>
        <taxon>Eurotiomycetes</taxon>
        <taxon>Eurotiomycetidae</taxon>
        <taxon>Eurotiales</taxon>
        <taxon>Aspergillaceae</taxon>
        <taxon>Aspergillus</taxon>
        <taxon>Aspergillus subgen. Circumdati</taxon>
    </lineage>
</organism>
<dbReference type="PROSITE" id="PS50090">
    <property type="entry name" value="MYB_LIKE"/>
    <property type="match status" value="1"/>
</dbReference>
<dbReference type="VEuPathDB" id="FungiDB:ASPNIDRAFT2_1166979"/>
<evidence type="ECO:0000256" key="7">
    <source>
        <dbReference type="ARBA" id="ARBA00025178"/>
    </source>
</evidence>
<name>A0A505I1T8_ASPNG</name>
<dbReference type="Pfam" id="PF07529">
    <property type="entry name" value="HSA"/>
    <property type="match status" value="1"/>
</dbReference>
<proteinExistence type="inferred from homology"/>
<comment type="function">
    <text evidence="7">Component of the NuA4 histone acetyltransferase complex which is involved in transcriptional activation of selected genes principally by acetylation of nucleosomal histone H4 and H2A. The NuA4 complex is also involved in DNA repair.</text>
</comment>
<protein>
    <recommendedName>
        <fullName evidence="8">Vacuolar import and degradation protein 21</fullName>
    </recommendedName>
</protein>
<comment type="subcellular location">
    <subcellularLocation>
        <location evidence="1">Nucleus</location>
    </subcellularLocation>
</comment>
<evidence type="ECO:0000256" key="9">
    <source>
        <dbReference type="SAM" id="MobiDB-lite"/>
    </source>
</evidence>
<comment type="caution">
    <text evidence="12">The sequence shown here is derived from an EMBL/GenBank/DDBJ whole genome shotgun (WGS) entry which is preliminary data.</text>
</comment>
<keyword evidence="5" id="KW-0234">DNA repair</keyword>
<feature type="domain" description="Myb-like" evidence="10">
    <location>
        <begin position="876"/>
        <end position="936"/>
    </location>
</feature>
<dbReference type="InterPro" id="IPR009057">
    <property type="entry name" value="Homeodomain-like_sf"/>
</dbReference>
<dbReference type="Gene3D" id="1.10.10.60">
    <property type="entry name" value="Homeodomain-like"/>
    <property type="match status" value="1"/>
</dbReference>
<evidence type="ECO:0000313" key="13">
    <source>
        <dbReference type="Proteomes" id="UP000197666"/>
    </source>
</evidence>
<evidence type="ECO:0000256" key="4">
    <source>
        <dbReference type="ARBA" id="ARBA00022853"/>
    </source>
</evidence>
<evidence type="ECO:0000313" key="12">
    <source>
        <dbReference type="EMBL" id="TPR03582.1"/>
    </source>
</evidence>
<dbReference type="Proteomes" id="UP000197666">
    <property type="component" value="Unassembled WGS sequence"/>
</dbReference>
<dbReference type="GO" id="GO:0006325">
    <property type="term" value="P:chromatin organization"/>
    <property type="evidence" value="ECO:0007669"/>
    <property type="project" value="UniProtKB-KW"/>
</dbReference>
<gene>
    <name evidence="12" type="ORF">CAN33_000855</name>
</gene>
<dbReference type="PANTHER" id="PTHR46459:SF1">
    <property type="entry name" value="E1A-BINDING PROTEIN P400"/>
    <property type="match status" value="1"/>
</dbReference>
<evidence type="ECO:0000259" key="10">
    <source>
        <dbReference type="PROSITE" id="PS50090"/>
    </source>
</evidence>
<dbReference type="Pfam" id="PF13921">
    <property type="entry name" value="Myb_DNA-bind_6"/>
    <property type="match status" value="1"/>
</dbReference>
<keyword evidence="12" id="KW-0808">Transferase</keyword>